<reference evidence="3" key="1">
    <citation type="journal article" date="2014" name="Front. Microbiol.">
        <title>High frequency of phylogenetically diverse reductive dehalogenase-homologous genes in deep subseafloor sedimentary metagenomes.</title>
        <authorList>
            <person name="Kawai M."/>
            <person name="Futagami T."/>
            <person name="Toyoda A."/>
            <person name="Takaki Y."/>
            <person name="Nishi S."/>
            <person name="Hori S."/>
            <person name="Arai W."/>
            <person name="Tsubouchi T."/>
            <person name="Morono Y."/>
            <person name="Uchiyama I."/>
            <person name="Ito T."/>
            <person name="Fujiyama A."/>
            <person name="Inagaki F."/>
            <person name="Takami H."/>
        </authorList>
    </citation>
    <scope>NUCLEOTIDE SEQUENCE</scope>
    <source>
        <strain evidence="3">Expedition CK06-06</strain>
    </source>
</reference>
<dbReference type="Gene3D" id="3.40.640.10">
    <property type="entry name" value="Type I PLP-dependent aspartate aminotransferase-like (Major domain)"/>
    <property type="match status" value="1"/>
</dbReference>
<dbReference type="AlphaFoldDB" id="X0XBJ3"/>
<dbReference type="PANTHER" id="PTHR30244">
    <property type="entry name" value="TRANSAMINASE"/>
    <property type="match status" value="1"/>
</dbReference>
<dbReference type="EMBL" id="BARS01040278">
    <property type="protein sequence ID" value="GAG34013.1"/>
    <property type="molecule type" value="Genomic_DNA"/>
</dbReference>
<dbReference type="Gene3D" id="3.90.1150.10">
    <property type="entry name" value="Aspartate Aminotransferase, domain 1"/>
    <property type="match status" value="1"/>
</dbReference>
<dbReference type="InterPro" id="IPR015424">
    <property type="entry name" value="PyrdxlP-dep_Trfase"/>
</dbReference>
<sequence length="254" mass="28948">RSRVKAIVPVHLFGQCADMDTIIAVAKSLGIVIVEDAAQAIGAEYRFSDGSLKRAGSMGDYGCFSFFPSKNLGSFGDGGMVTTNDEEAFERLKIMRVHGSQPKYHHKVVGGCFRLDDLQAAILLVKFNYLDEWTEKRRENARIYRELFARKGIKGIELPFENKGRHIYNQFVIKISKKRDELKRYLTNQGIGCEVYYPVPLHIQECFRYLGYRPEDCPVSIEAAAKTIALPVYPELRYEQIEYVVEKIGSFVKD</sequence>
<dbReference type="GO" id="GO:0000271">
    <property type="term" value="P:polysaccharide biosynthetic process"/>
    <property type="evidence" value="ECO:0007669"/>
    <property type="project" value="TreeGrafter"/>
</dbReference>
<dbReference type="CDD" id="cd00616">
    <property type="entry name" value="AHBA_syn"/>
    <property type="match status" value="1"/>
</dbReference>
<dbReference type="GO" id="GO:0030170">
    <property type="term" value="F:pyridoxal phosphate binding"/>
    <property type="evidence" value="ECO:0007669"/>
    <property type="project" value="TreeGrafter"/>
</dbReference>
<feature type="non-terminal residue" evidence="3">
    <location>
        <position position="254"/>
    </location>
</feature>
<dbReference type="Pfam" id="PF01041">
    <property type="entry name" value="DegT_DnrJ_EryC1"/>
    <property type="match status" value="1"/>
</dbReference>
<keyword evidence="1" id="KW-0663">Pyridoxal phosphate</keyword>
<evidence type="ECO:0000256" key="2">
    <source>
        <dbReference type="ARBA" id="ARBA00037999"/>
    </source>
</evidence>
<evidence type="ECO:0008006" key="4">
    <source>
        <dbReference type="Google" id="ProtNLM"/>
    </source>
</evidence>
<protein>
    <recommendedName>
        <fullName evidence="4">Transcriptional regulator</fullName>
    </recommendedName>
</protein>
<dbReference type="SUPFAM" id="SSF53383">
    <property type="entry name" value="PLP-dependent transferases"/>
    <property type="match status" value="1"/>
</dbReference>
<dbReference type="InterPro" id="IPR015421">
    <property type="entry name" value="PyrdxlP-dep_Trfase_major"/>
</dbReference>
<comment type="similarity">
    <text evidence="2">Belongs to the DegT/DnrJ/EryC1 family.</text>
</comment>
<name>X0XBJ3_9ZZZZ</name>
<dbReference type="GO" id="GO:0008483">
    <property type="term" value="F:transaminase activity"/>
    <property type="evidence" value="ECO:0007669"/>
    <property type="project" value="TreeGrafter"/>
</dbReference>
<feature type="non-terminal residue" evidence="3">
    <location>
        <position position="1"/>
    </location>
</feature>
<comment type="caution">
    <text evidence="3">The sequence shown here is derived from an EMBL/GenBank/DDBJ whole genome shotgun (WGS) entry which is preliminary data.</text>
</comment>
<proteinExistence type="inferred from homology"/>
<organism evidence="3">
    <name type="scientific">marine sediment metagenome</name>
    <dbReference type="NCBI Taxonomy" id="412755"/>
    <lineage>
        <taxon>unclassified sequences</taxon>
        <taxon>metagenomes</taxon>
        <taxon>ecological metagenomes</taxon>
    </lineage>
</organism>
<evidence type="ECO:0000256" key="1">
    <source>
        <dbReference type="ARBA" id="ARBA00022898"/>
    </source>
</evidence>
<accession>X0XBJ3</accession>
<evidence type="ECO:0000313" key="3">
    <source>
        <dbReference type="EMBL" id="GAG34013.1"/>
    </source>
</evidence>
<dbReference type="InterPro" id="IPR000653">
    <property type="entry name" value="DegT/StrS_aminotransferase"/>
</dbReference>
<gene>
    <name evidence="3" type="ORF">S01H1_61429</name>
</gene>
<dbReference type="InterPro" id="IPR015422">
    <property type="entry name" value="PyrdxlP-dep_Trfase_small"/>
</dbReference>
<dbReference type="PANTHER" id="PTHR30244:SF36">
    <property type="entry name" value="3-OXO-GLUCOSE-6-PHOSPHATE:GLUTAMATE AMINOTRANSFERASE"/>
    <property type="match status" value="1"/>
</dbReference>